<sequence>MESLQRRVESWIRGQKSKMLKITWPQEWKMVVRWPWADAREQRKLMHEEYKRRKKQLLDLCHAVKAESVADLQDILCCMVLSECVYKHTGSVLLYYGVLCGPSQCLPDLIGNKVGAVSRMQKDIRAPSICSALSVKYN</sequence>
<dbReference type="EMBL" id="AYRZ02000009">
    <property type="protein sequence ID" value="PHT72777.1"/>
    <property type="molecule type" value="Genomic_DNA"/>
</dbReference>
<dbReference type="PANTHER" id="PTHR47523:SF1">
    <property type="entry name" value="F21O3.11 PROTEIN"/>
    <property type="match status" value="1"/>
</dbReference>
<gene>
    <name evidence="1" type="ORF">T459_23562</name>
</gene>
<evidence type="ECO:0000313" key="2">
    <source>
        <dbReference type="Proteomes" id="UP000222542"/>
    </source>
</evidence>
<dbReference type="AlphaFoldDB" id="A0A2G2YSN8"/>
<accession>A0A2G2YSN8</accession>
<protein>
    <submittedName>
        <fullName evidence="1">Uncharacterized protein</fullName>
    </submittedName>
</protein>
<dbReference type="Gramene" id="PHT72777">
    <property type="protein sequence ID" value="PHT72777"/>
    <property type="gene ID" value="T459_23562"/>
</dbReference>
<comment type="caution">
    <text evidence="1">The sequence shown here is derived from an EMBL/GenBank/DDBJ whole genome shotgun (WGS) entry which is preliminary data.</text>
</comment>
<dbReference type="Proteomes" id="UP000222542">
    <property type="component" value="Unassembled WGS sequence"/>
</dbReference>
<organism evidence="1 2">
    <name type="scientific">Capsicum annuum</name>
    <name type="common">Capsicum pepper</name>
    <dbReference type="NCBI Taxonomy" id="4072"/>
    <lineage>
        <taxon>Eukaryota</taxon>
        <taxon>Viridiplantae</taxon>
        <taxon>Streptophyta</taxon>
        <taxon>Embryophyta</taxon>
        <taxon>Tracheophyta</taxon>
        <taxon>Spermatophyta</taxon>
        <taxon>Magnoliopsida</taxon>
        <taxon>eudicotyledons</taxon>
        <taxon>Gunneridae</taxon>
        <taxon>Pentapetalae</taxon>
        <taxon>asterids</taxon>
        <taxon>lamiids</taxon>
        <taxon>Solanales</taxon>
        <taxon>Solanaceae</taxon>
        <taxon>Solanoideae</taxon>
        <taxon>Capsiceae</taxon>
        <taxon>Capsicum</taxon>
    </lineage>
</organism>
<dbReference type="OMA" id="ITWPQEW"/>
<evidence type="ECO:0000313" key="1">
    <source>
        <dbReference type="EMBL" id="PHT72777.1"/>
    </source>
</evidence>
<keyword evidence="2" id="KW-1185">Reference proteome</keyword>
<reference evidence="1 2" key="2">
    <citation type="journal article" date="2017" name="Genome Biol.">
        <title>New reference genome sequences of hot pepper reveal the massive evolution of plant disease-resistance genes by retroduplication.</title>
        <authorList>
            <person name="Kim S."/>
            <person name="Park J."/>
            <person name="Yeom S.I."/>
            <person name="Kim Y.M."/>
            <person name="Seo E."/>
            <person name="Kim K.T."/>
            <person name="Kim M.S."/>
            <person name="Lee J.M."/>
            <person name="Cheong K."/>
            <person name="Shin H.S."/>
            <person name="Kim S.B."/>
            <person name="Han K."/>
            <person name="Lee J."/>
            <person name="Park M."/>
            <person name="Lee H.A."/>
            <person name="Lee H.Y."/>
            <person name="Lee Y."/>
            <person name="Oh S."/>
            <person name="Lee J.H."/>
            <person name="Choi E."/>
            <person name="Choi E."/>
            <person name="Lee S.E."/>
            <person name="Jeon J."/>
            <person name="Kim H."/>
            <person name="Choi G."/>
            <person name="Song H."/>
            <person name="Lee J."/>
            <person name="Lee S.C."/>
            <person name="Kwon J.K."/>
            <person name="Lee H.Y."/>
            <person name="Koo N."/>
            <person name="Hong Y."/>
            <person name="Kim R.W."/>
            <person name="Kang W.H."/>
            <person name="Huh J.H."/>
            <person name="Kang B.C."/>
            <person name="Yang T.J."/>
            <person name="Lee Y.H."/>
            <person name="Bennetzen J.L."/>
            <person name="Choi D."/>
        </authorList>
    </citation>
    <scope>NUCLEOTIDE SEQUENCE [LARGE SCALE GENOMIC DNA]</scope>
    <source>
        <strain evidence="2">cv. CM334</strain>
    </source>
</reference>
<dbReference type="STRING" id="4072.A0A2G2YSN8"/>
<reference evidence="1 2" key="1">
    <citation type="journal article" date="2014" name="Nat. Genet.">
        <title>Genome sequence of the hot pepper provides insights into the evolution of pungency in Capsicum species.</title>
        <authorList>
            <person name="Kim S."/>
            <person name="Park M."/>
            <person name="Yeom S.I."/>
            <person name="Kim Y.M."/>
            <person name="Lee J.M."/>
            <person name="Lee H.A."/>
            <person name="Seo E."/>
            <person name="Choi J."/>
            <person name="Cheong K."/>
            <person name="Kim K.T."/>
            <person name="Jung K."/>
            <person name="Lee G.W."/>
            <person name="Oh S.K."/>
            <person name="Bae C."/>
            <person name="Kim S.B."/>
            <person name="Lee H.Y."/>
            <person name="Kim S.Y."/>
            <person name="Kim M.S."/>
            <person name="Kang B.C."/>
            <person name="Jo Y.D."/>
            <person name="Yang H.B."/>
            <person name="Jeong H.J."/>
            <person name="Kang W.H."/>
            <person name="Kwon J.K."/>
            <person name="Shin C."/>
            <person name="Lim J.Y."/>
            <person name="Park J.H."/>
            <person name="Huh J.H."/>
            <person name="Kim J.S."/>
            <person name="Kim B.D."/>
            <person name="Cohen O."/>
            <person name="Paran I."/>
            <person name="Suh M.C."/>
            <person name="Lee S.B."/>
            <person name="Kim Y.K."/>
            <person name="Shin Y."/>
            <person name="Noh S.J."/>
            <person name="Park J."/>
            <person name="Seo Y.S."/>
            <person name="Kwon S.Y."/>
            <person name="Kim H.A."/>
            <person name="Park J.M."/>
            <person name="Kim H.J."/>
            <person name="Choi S.B."/>
            <person name="Bosland P.W."/>
            <person name="Reeves G."/>
            <person name="Jo S.H."/>
            <person name="Lee B.W."/>
            <person name="Cho H.T."/>
            <person name="Choi H.S."/>
            <person name="Lee M.S."/>
            <person name="Yu Y."/>
            <person name="Do Choi Y."/>
            <person name="Park B.S."/>
            <person name="van Deynze A."/>
            <person name="Ashrafi H."/>
            <person name="Hill T."/>
            <person name="Kim W.T."/>
            <person name="Pai H.S."/>
            <person name="Ahn H.K."/>
            <person name="Yeam I."/>
            <person name="Giovannoni J.J."/>
            <person name="Rose J.K."/>
            <person name="Sorensen I."/>
            <person name="Lee S.J."/>
            <person name="Kim R.W."/>
            <person name="Choi I.Y."/>
            <person name="Choi B.S."/>
            <person name="Lim J.S."/>
            <person name="Lee Y.H."/>
            <person name="Choi D."/>
        </authorList>
    </citation>
    <scope>NUCLEOTIDE SEQUENCE [LARGE SCALE GENOMIC DNA]</scope>
    <source>
        <strain evidence="2">cv. CM334</strain>
    </source>
</reference>
<name>A0A2G2YSN8_CAPAN</name>
<proteinExistence type="predicted"/>
<dbReference type="PANTHER" id="PTHR47523">
    <property type="entry name" value="F21O3.11 PROTEIN"/>
    <property type="match status" value="1"/>
</dbReference>